<dbReference type="OMA" id="VIMEWAR"/>
<dbReference type="Gene3D" id="1.10.510.10">
    <property type="entry name" value="Transferase(Phosphotransferase) domain 1"/>
    <property type="match status" value="1"/>
</dbReference>
<sequence length="300" mass="32802">MLAANALQFVAPVDQGGNGYIFKVRSTLSGDLWALKALRKDYRQPTSLFTESEFFSNYEHVMRLPPCRHLCRVMEMAQDAQSFYVIMEWARGEDCERGRVDEEDARHIAEGALRGLDVLHIHGITHGDVSLGNIVKGENGRVMLVDFDNILTPESPKLRGLAGTRQYLAPECFASLDYSPASDLWAVGVAIYFLLTGRFPFNVRGDGSISASAMRQVTSAMRQGVPFLSTDEVSPEAADIVRRLLTADKGKRIPSASDALAHPWFAAGAAQTHSAAPPPSDHPEHSSTHSSHHTGATANE</sequence>
<dbReference type="STRING" id="1169540.A0A0G4EM22"/>
<proteinExistence type="predicted"/>
<name>A0A0G4EM22_VITBC</name>
<feature type="domain" description="Protein kinase" evidence="7">
    <location>
        <begin position="7"/>
        <end position="265"/>
    </location>
</feature>
<keyword evidence="9" id="KW-1185">Reference proteome</keyword>
<keyword evidence="1" id="KW-0723">Serine/threonine-protein kinase</keyword>
<feature type="region of interest" description="Disordered" evidence="6">
    <location>
        <begin position="269"/>
        <end position="300"/>
    </location>
</feature>
<protein>
    <recommendedName>
        <fullName evidence="7">Protein kinase domain-containing protein</fullName>
    </recommendedName>
</protein>
<evidence type="ECO:0000256" key="5">
    <source>
        <dbReference type="ARBA" id="ARBA00022840"/>
    </source>
</evidence>
<dbReference type="Proteomes" id="UP000041254">
    <property type="component" value="Unassembled WGS sequence"/>
</dbReference>
<evidence type="ECO:0000256" key="1">
    <source>
        <dbReference type="ARBA" id="ARBA00022527"/>
    </source>
</evidence>
<dbReference type="PANTHER" id="PTHR24345">
    <property type="entry name" value="SERINE/THREONINE-PROTEIN KINASE PLK"/>
    <property type="match status" value="1"/>
</dbReference>
<keyword evidence="3" id="KW-0547">Nucleotide-binding</keyword>
<organism evidence="8 9">
    <name type="scientific">Vitrella brassicaformis (strain CCMP3155)</name>
    <dbReference type="NCBI Taxonomy" id="1169540"/>
    <lineage>
        <taxon>Eukaryota</taxon>
        <taxon>Sar</taxon>
        <taxon>Alveolata</taxon>
        <taxon>Colpodellida</taxon>
        <taxon>Vitrellaceae</taxon>
        <taxon>Vitrella</taxon>
    </lineage>
</organism>
<dbReference type="VEuPathDB" id="CryptoDB:Vbra_7804"/>
<evidence type="ECO:0000256" key="6">
    <source>
        <dbReference type="SAM" id="MobiDB-lite"/>
    </source>
</evidence>
<evidence type="ECO:0000313" key="9">
    <source>
        <dbReference type="Proteomes" id="UP000041254"/>
    </source>
</evidence>
<keyword evidence="2" id="KW-0808">Transferase</keyword>
<dbReference type="GO" id="GO:0005524">
    <property type="term" value="F:ATP binding"/>
    <property type="evidence" value="ECO:0007669"/>
    <property type="project" value="UniProtKB-KW"/>
</dbReference>
<dbReference type="PhylomeDB" id="A0A0G4EM22"/>
<dbReference type="PANTHER" id="PTHR24345:SF91">
    <property type="entry name" value="SERINE_THREONINE-PROTEIN KINASE PLK4"/>
    <property type="match status" value="1"/>
</dbReference>
<dbReference type="InterPro" id="IPR000719">
    <property type="entry name" value="Prot_kinase_dom"/>
</dbReference>
<dbReference type="GO" id="GO:0004674">
    <property type="term" value="F:protein serine/threonine kinase activity"/>
    <property type="evidence" value="ECO:0007669"/>
    <property type="project" value="UniProtKB-KW"/>
</dbReference>
<evidence type="ECO:0000256" key="3">
    <source>
        <dbReference type="ARBA" id="ARBA00022741"/>
    </source>
</evidence>
<dbReference type="InterPro" id="IPR011009">
    <property type="entry name" value="Kinase-like_dom_sf"/>
</dbReference>
<evidence type="ECO:0000313" key="8">
    <source>
        <dbReference type="EMBL" id="CEL98027.1"/>
    </source>
</evidence>
<dbReference type="SUPFAM" id="SSF56112">
    <property type="entry name" value="Protein kinase-like (PK-like)"/>
    <property type="match status" value="1"/>
</dbReference>
<gene>
    <name evidence="8" type="ORF">Vbra_7804</name>
</gene>
<evidence type="ECO:0000259" key="7">
    <source>
        <dbReference type="PROSITE" id="PS50011"/>
    </source>
</evidence>
<keyword evidence="4" id="KW-0418">Kinase</keyword>
<evidence type="ECO:0000256" key="4">
    <source>
        <dbReference type="ARBA" id="ARBA00022777"/>
    </source>
</evidence>
<dbReference type="Pfam" id="PF00069">
    <property type="entry name" value="Pkinase"/>
    <property type="match status" value="1"/>
</dbReference>
<dbReference type="EMBL" id="CDMY01000261">
    <property type="protein sequence ID" value="CEL98027.1"/>
    <property type="molecule type" value="Genomic_DNA"/>
</dbReference>
<accession>A0A0G4EM22</accession>
<dbReference type="PROSITE" id="PS50011">
    <property type="entry name" value="PROTEIN_KINASE_DOM"/>
    <property type="match status" value="1"/>
</dbReference>
<reference evidence="8 9" key="1">
    <citation type="submission" date="2014-11" db="EMBL/GenBank/DDBJ databases">
        <authorList>
            <person name="Zhu J."/>
            <person name="Qi W."/>
            <person name="Song R."/>
        </authorList>
    </citation>
    <scope>NUCLEOTIDE SEQUENCE [LARGE SCALE GENOMIC DNA]</scope>
</reference>
<keyword evidence="5" id="KW-0067">ATP-binding</keyword>
<dbReference type="GO" id="GO:0005634">
    <property type="term" value="C:nucleus"/>
    <property type="evidence" value="ECO:0007669"/>
    <property type="project" value="TreeGrafter"/>
</dbReference>
<dbReference type="OrthoDB" id="5794026at2759"/>
<evidence type="ECO:0000256" key="2">
    <source>
        <dbReference type="ARBA" id="ARBA00022679"/>
    </source>
</evidence>
<dbReference type="AlphaFoldDB" id="A0A0G4EM22"/>
<dbReference type="InParanoid" id="A0A0G4EM22"/>